<keyword evidence="2" id="KW-1185">Reference proteome</keyword>
<protein>
    <submittedName>
        <fullName evidence="1">Uncharacterized protein</fullName>
    </submittedName>
</protein>
<dbReference type="EMBL" id="CP053452">
    <property type="protein sequence ID" value="QJW99109.1"/>
    <property type="molecule type" value="Genomic_DNA"/>
</dbReference>
<evidence type="ECO:0000313" key="2">
    <source>
        <dbReference type="Proteomes" id="UP000503447"/>
    </source>
</evidence>
<dbReference type="Proteomes" id="UP000503447">
    <property type="component" value="Chromosome"/>
</dbReference>
<evidence type="ECO:0000313" key="1">
    <source>
        <dbReference type="EMBL" id="QJW99109.1"/>
    </source>
</evidence>
<dbReference type="AlphaFoldDB" id="A0A6M5YYL3"/>
<sequence>MFVIPTAYKSKLPKGLSWPLGAEAISAGLADAPHATALSLWFTVDVTRPASAFQRLLQDALPYTILVAEYRPASRAGYSGSTSMVESGWYEAKWRLDVSPVPRALRAAAGAALRETGLPAITEWLRSSGQEGWGLRRQRAELVFAPATGTITPQVKEGA</sequence>
<proteinExistence type="predicted"/>
<dbReference type="KEGG" id="ftj:FTUN_6707"/>
<reference evidence="2" key="1">
    <citation type="submission" date="2020-05" db="EMBL/GenBank/DDBJ databases">
        <title>Frigoriglobus tundricola gen. nov., sp. nov., a psychrotolerant cellulolytic planctomycete of the family Gemmataceae with two divergent copies of 16S rRNA gene.</title>
        <authorList>
            <person name="Kulichevskaya I.S."/>
            <person name="Ivanova A.A."/>
            <person name="Naumoff D.G."/>
            <person name="Beletsky A.V."/>
            <person name="Rijpstra W.I.C."/>
            <person name="Sinninghe Damste J.S."/>
            <person name="Mardanov A.V."/>
            <person name="Ravin N.V."/>
            <person name="Dedysh S.N."/>
        </authorList>
    </citation>
    <scope>NUCLEOTIDE SEQUENCE [LARGE SCALE GENOMIC DNA]</scope>
    <source>
        <strain evidence="2">PL17</strain>
    </source>
</reference>
<name>A0A6M5YYL3_9BACT</name>
<accession>A0A6M5YYL3</accession>
<organism evidence="1 2">
    <name type="scientific">Frigoriglobus tundricola</name>
    <dbReference type="NCBI Taxonomy" id="2774151"/>
    <lineage>
        <taxon>Bacteria</taxon>
        <taxon>Pseudomonadati</taxon>
        <taxon>Planctomycetota</taxon>
        <taxon>Planctomycetia</taxon>
        <taxon>Gemmatales</taxon>
        <taxon>Gemmataceae</taxon>
        <taxon>Frigoriglobus</taxon>
    </lineage>
</organism>
<gene>
    <name evidence="1" type="ORF">FTUN_6707</name>
</gene>